<dbReference type="Gene3D" id="2.60.120.10">
    <property type="entry name" value="Jelly Rolls"/>
    <property type="match status" value="1"/>
</dbReference>
<evidence type="ECO:0000313" key="4">
    <source>
        <dbReference type="EMBL" id="ROO84666.1"/>
    </source>
</evidence>
<dbReference type="SUPFAM" id="SSF47413">
    <property type="entry name" value="lambda repressor-like DNA-binding domains"/>
    <property type="match status" value="1"/>
</dbReference>
<dbReference type="PANTHER" id="PTHR46797">
    <property type="entry name" value="HTH-TYPE TRANSCRIPTIONAL REGULATOR"/>
    <property type="match status" value="1"/>
</dbReference>
<dbReference type="Pfam" id="PF01381">
    <property type="entry name" value="HTH_3"/>
    <property type="match status" value="1"/>
</dbReference>
<dbReference type="GO" id="GO:0005829">
    <property type="term" value="C:cytosol"/>
    <property type="evidence" value="ECO:0007669"/>
    <property type="project" value="TreeGrafter"/>
</dbReference>
<dbReference type="RefSeq" id="WP_123664250.1">
    <property type="nucleotide sequence ID" value="NZ_RJKE01000001.1"/>
</dbReference>
<keyword evidence="5" id="KW-1185">Reference proteome</keyword>
<dbReference type="GO" id="GO:0003700">
    <property type="term" value="F:DNA-binding transcription factor activity"/>
    <property type="evidence" value="ECO:0007669"/>
    <property type="project" value="TreeGrafter"/>
</dbReference>
<dbReference type="SUPFAM" id="SSF51182">
    <property type="entry name" value="RmlC-like cupins"/>
    <property type="match status" value="1"/>
</dbReference>
<dbReference type="Gene3D" id="1.10.260.40">
    <property type="entry name" value="lambda repressor-like DNA-binding domains"/>
    <property type="match status" value="1"/>
</dbReference>
<dbReference type="CDD" id="cd00093">
    <property type="entry name" value="HTH_XRE"/>
    <property type="match status" value="1"/>
</dbReference>
<dbReference type="PROSITE" id="PS50943">
    <property type="entry name" value="HTH_CROC1"/>
    <property type="match status" value="1"/>
</dbReference>
<dbReference type="CDD" id="cd02209">
    <property type="entry name" value="cupin_XRE_C"/>
    <property type="match status" value="1"/>
</dbReference>
<comment type="caution">
    <text evidence="4">The sequence shown here is derived from an EMBL/GenBank/DDBJ whole genome shotgun (WGS) entry which is preliminary data.</text>
</comment>
<dbReference type="InterPro" id="IPR014710">
    <property type="entry name" value="RmlC-like_jellyroll"/>
</dbReference>
<dbReference type="InterPro" id="IPR001387">
    <property type="entry name" value="Cro/C1-type_HTH"/>
</dbReference>
<proteinExistence type="predicted"/>
<gene>
    <name evidence="4" type="ORF">EDD29_2193</name>
</gene>
<organism evidence="4 5">
    <name type="scientific">Actinocorallia herbida</name>
    <dbReference type="NCBI Taxonomy" id="58109"/>
    <lineage>
        <taxon>Bacteria</taxon>
        <taxon>Bacillati</taxon>
        <taxon>Actinomycetota</taxon>
        <taxon>Actinomycetes</taxon>
        <taxon>Streptosporangiales</taxon>
        <taxon>Thermomonosporaceae</taxon>
        <taxon>Actinocorallia</taxon>
    </lineage>
</organism>
<name>A0A3N1CTN3_9ACTN</name>
<protein>
    <submittedName>
        <fullName evidence="4">XRE family transcriptional regulator</fullName>
    </submittedName>
</protein>
<dbReference type="OrthoDB" id="5584941at2"/>
<dbReference type="InterPro" id="IPR011051">
    <property type="entry name" value="RmlC_Cupin_sf"/>
</dbReference>
<sequence>MDFFAERPSGGAQSSEQEPTISTPDIITTIATSLRRERERAGLSLTELARRAKLAKSTLSQLESGTGNPSVETLWALSLALRVPFSRLVEPPLPPVHVIRADEGPYTRSEEAPYGVALLSPCPPGARRDLFRIVAEPGAPRLTTTPHQAGVREHVVLAEGRALVGPVDATVELDPGDYVCYPGDTQHIFEALAPGTTAVMIIEQT</sequence>
<dbReference type="AlphaFoldDB" id="A0A3N1CTN3"/>
<dbReference type="SMART" id="SM00530">
    <property type="entry name" value="HTH_XRE"/>
    <property type="match status" value="1"/>
</dbReference>
<evidence type="ECO:0000259" key="3">
    <source>
        <dbReference type="PROSITE" id="PS50943"/>
    </source>
</evidence>
<dbReference type="InterPro" id="IPR010982">
    <property type="entry name" value="Lambda_DNA-bd_dom_sf"/>
</dbReference>
<feature type="domain" description="HTH cro/C1-type" evidence="3">
    <location>
        <begin position="34"/>
        <end position="88"/>
    </location>
</feature>
<accession>A0A3N1CTN3</accession>
<evidence type="ECO:0000256" key="1">
    <source>
        <dbReference type="ARBA" id="ARBA00023125"/>
    </source>
</evidence>
<keyword evidence="1" id="KW-0238">DNA-binding</keyword>
<feature type="region of interest" description="Disordered" evidence="2">
    <location>
        <begin position="1"/>
        <end position="24"/>
    </location>
</feature>
<dbReference type="Proteomes" id="UP000272400">
    <property type="component" value="Unassembled WGS sequence"/>
</dbReference>
<reference evidence="4 5" key="1">
    <citation type="submission" date="2018-11" db="EMBL/GenBank/DDBJ databases">
        <title>Sequencing the genomes of 1000 actinobacteria strains.</title>
        <authorList>
            <person name="Klenk H.-P."/>
        </authorList>
    </citation>
    <scope>NUCLEOTIDE SEQUENCE [LARGE SCALE GENOMIC DNA]</scope>
    <source>
        <strain evidence="4 5">DSM 44254</strain>
    </source>
</reference>
<dbReference type="PANTHER" id="PTHR46797:SF1">
    <property type="entry name" value="METHYLPHOSPHONATE SYNTHASE"/>
    <property type="match status" value="1"/>
</dbReference>
<evidence type="ECO:0000256" key="2">
    <source>
        <dbReference type="SAM" id="MobiDB-lite"/>
    </source>
</evidence>
<dbReference type="EMBL" id="RJKE01000001">
    <property type="protein sequence ID" value="ROO84666.1"/>
    <property type="molecule type" value="Genomic_DNA"/>
</dbReference>
<evidence type="ECO:0000313" key="5">
    <source>
        <dbReference type="Proteomes" id="UP000272400"/>
    </source>
</evidence>
<dbReference type="InterPro" id="IPR050807">
    <property type="entry name" value="TransReg_Diox_bact_type"/>
</dbReference>
<dbReference type="GO" id="GO:0003677">
    <property type="term" value="F:DNA binding"/>
    <property type="evidence" value="ECO:0007669"/>
    <property type="project" value="UniProtKB-KW"/>
</dbReference>